<keyword evidence="2 8" id="KW-0255">Endonuclease</keyword>
<dbReference type="EC" id="3.-.-.-" evidence="8"/>
<dbReference type="OrthoDB" id="9782576at2"/>
<evidence type="ECO:0000256" key="2">
    <source>
        <dbReference type="ARBA" id="ARBA00022759"/>
    </source>
</evidence>
<dbReference type="RefSeq" id="WP_066328496.1">
    <property type="nucleotide sequence ID" value="NZ_LWSG01000005.1"/>
</dbReference>
<reference evidence="10" key="1">
    <citation type="submission" date="2016-04" db="EMBL/GenBank/DDBJ databases">
        <authorList>
            <person name="Lyu Z."/>
            <person name="Lyu W."/>
        </authorList>
    </citation>
    <scope>NUCLEOTIDE SEQUENCE [LARGE SCALE GENOMIC DNA]</scope>
    <source>
        <strain evidence="10">C44</strain>
    </source>
</reference>
<dbReference type="Gene3D" id="3.20.20.150">
    <property type="entry name" value="Divalent-metal-dependent TIM barrel enzymes"/>
    <property type="match status" value="1"/>
</dbReference>
<keyword evidence="10" id="KW-1185">Reference proteome</keyword>
<dbReference type="Pfam" id="PF03851">
    <property type="entry name" value="UvdE"/>
    <property type="match status" value="1"/>
</dbReference>
<accession>A0A179T2X0</accession>
<dbReference type="InterPro" id="IPR036237">
    <property type="entry name" value="Xyl_isomerase-like_sf"/>
</dbReference>
<evidence type="ECO:0000256" key="4">
    <source>
        <dbReference type="ARBA" id="ARBA00022769"/>
    </source>
</evidence>
<keyword evidence="3 8" id="KW-0227">DNA damage</keyword>
<evidence type="ECO:0000256" key="5">
    <source>
        <dbReference type="ARBA" id="ARBA00022801"/>
    </source>
</evidence>
<dbReference type="GO" id="GO:0004519">
    <property type="term" value="F:endonuclease activity"/>
    <property type="evidence" value="ECO:0007669"/>
    <property type="project" value="UniProtKB-UniRule"/>
</dbReference>
<dbReference type="HAMAP" id="MF_00606">
    <property type="entry name" value="UV_endonuclease"/>
    <property type="match status" value="1"/>
</dbReference>
<dbReference type="GO" id="GO:0009411">
    <property type="term" value="P:response to UV"/>
    <property type="evidence" value="ECO:0007669"/>
    <property type="project" value="InterPro"/>
</dbReference>
<name>A0A179T2X0_9BACI</name>
<proteinExistence type="inferred from homology"/>
<dbReference type="InterPro" id="IPR004601">
    <property type="entry name" value="UvdE"/>
</dbReference>
<sequence length="318" mass="37062">MIIRFGYVSHALSLWDCSPAKALTFTRWKKLDENERKQQLLYVTRKNLEHTLRMIHYNIAQEIYLYRFSSSIVPLATHPEVLWDYRTPFKDLLSEIGQLVKKHKLRTSFHPNQFTLFTSDKPHITDNAVGDMAYHYDVLEAMGLANEAIINIHVGGAYGNKQAATERFHTNIKQLPDYIKKRMTLENDDKTYTATETLTICQKERIPLLFDYHHFMANKEDDEAVEDLLPDIFKTWSWIGIQPKIHVSSPKSEKEYRSHADYVDAEFLLPLVKVLKEMNVDLDFMIEAKQKDKAALRLCEDLSKIRGVKRVGGATIEW</sequence>
<dbReference type="GO" id="GO:0006289">
    <property type="term" value="P:nucleotide-excision repair"/>
    <property type="evidence" value="ECO:0007669"/>
    <property type="project" value="InterPro"/>
</dbReference>
<comment type="function">
    <text evidence="7">Component in a DNA repair pathway. Removal of UV LIGHT damaged nucleotides. Recognizes pyrimidine dimers and cleave a phosphodiester bond immediately 5' to the lesion.</text>
</comment>
<keyword evidence="4 8" id="KW-0228">DNA excision</keyword>
<keyword evidence="6 8" id="KW-0234">DNA repair</keyword>
<evidence type="ECO:0000256" key="8">
    <source>
        <dbReference type="HAMAP-Rule" id="MF_00606"/>
    </source>
</evidence>
<dbReference type="GO" id="GO:0006290">
    <property type="term" value="P:pyrimidine dimer repair"/>
    <property type="evidence" value="ECO:0007669"/>
    <property type="project" value="UniProtKB-UniRule"/>
</dbReference>
<dbReference type="SUPFAM" id="SSF51658">
    <property type="entry name" value="Xylose isomerase-like"/>
    <property type="match status" value="1"/>
</dbReference>
<organism evidence="9 10">
    <name type="scientific">Metabacillus litoralis</name>
    <dbReference type="NCBI Taxonomy" id="152268"/>
    <lineage>
        <taxon>Bacteria</taxon>
        <taxon>Bacillati</taxon>
        <taxon>Bacillota</taxon>
        <taxon>Bacilli</taxon>
        <taxon>Bacillales</taxon>
        <taxon>Bacillaceae</taxon>
        <taxon>Metabacillus</taxon>
    </lineage>
</organism>
<evidence type="ECO:0000256" key="6">
    <source>
        <dbReference type="ARBA" id="ARBA00023204"/>
    </source>
</evidence>
<gene>
    <name evidence="8 9" type="primary">uvsE</name>
    <name evidence="9" type="ORF">A6K24_17015</name>
</gene>
<evidence type="ECO:0000313" key="10">
    <source>
        <dbReference type="Proteomes" id="UP000078534"/>
    </source>
</evidence>
<dbReference type="EMBL" id="LWSG01000005">
    <property type="protein sequence ID" value="OAS88081.1"/>
    <property type="molecule type" value="Genomic_DNA"/>
</dbReference>
<keyword evidence="1 8" id="KW-0540">Nuclease</keyword>
<dbReference type="STRING" id="152268.A6K24_17015"/>
<dbReference type="GO" id="GO:0016787">
    <property type="term" value="F:hydrolase activity"/>
    <property type="evidence" value="ECO:0007669"/>
    <property type="project" value="UniProtKB-KW"/>
</dbReference>
<evidence type="ECO:0000256" key="3">
    <source>
        <dbReference type="ARBA" id="ARBA00022763"/>
    </source>
</evidence>
<keyword evidence="5 8" id="KW-0378">Hydrolase</keyword>
<dbReference type="PANTHER" id="PTHR31290:SF5">
    <property type="entry name" value="UV-DAMAGE ENDONUCLEASE"/>
    <property type="match status" value="1"/>
</dbReference>
<dbReference type="Proteomes" id="UP000078534">
    <property type="component" value="Unassembled WGS sequence"/>
</dbReference>
<comment type="caution">
    <text evidence="9">The sequence shown here is derived from an EMBL/GenBank/DDBJ whole genome shotgun (WGS) entry which is preliminary data.</text>
</comment>
<dbReference type="PANTHER" id="PTHR31290">
    <property type="entry name" value="UV-DAMAGE ENDONUCLEASE"/>
    <property type="match status" value="1"/>
</dbReference>
<dbReference type="AlphaFoldDB" id="A0A179T2X0"/>
<comment type="function">
    <text evidence="8">Component in a DNA repair pathway. Removal of UV-light damaged nucleotides. Recognizes pyrimidine dimers and cleave a phosphodiester bond immediately 5' to the lesion.</text>
</comment>
<comment type="similarity">
    <text evidence="8">Belongs to the uve1/UvsE family.</text>
</comment>
<evidence type="ECO:0000256" key="1">
    <source>
        <dbReference type="ARBA" id="ARBA00022722"/>
    </source>
</evidence>
<evidence type="ECO:0000313" key="9">
    <source>
        <dbReference type="EMBL" id="OAS88081.1"/>
    </source>
</evidence>
<protein>
    <recommendedName>
        <fullName evidence="8">UV DNA damage endonuclease</fullName>
        <shortName evidence="8">UV-endonuclease</shortName>
        <shortName evidence="8">UVED</shortName>
        <ecNumber evidence="8">3.-.-.-</ecNumber>
    </recommendedName>
</protein>
<dbReference type="NCBIfam" id="TIGR00629">
    <property type="entry name" value="uvde"/>
    <property type="match status" value="1"/>
</dbReference>
<dbReference type="InterPro" id="IPR023520">
    <property type="entry name" value="UvdE_bac"/>
</dbReference>
<evidence type="ECO:0000256" key="7">
    <source>
        <dbReference type="ARBA" id="ARBA00025029"/>
    </source>
</evidence>